<keyword evidence="2" id="KW-1185">Reference proteome</keyword>
<sequence length="137" mass="14712">MKNIPPPTSPGEKKILAFRAITDEMDASGSAIHSNVTSSTAAGTAKRWSMRGARTGTSSDPDDLDDDGNEGAGSTSHQIVDRIVSMMLEQCIEVGACDGKEEEEFLKHETIQGLAEAKANVPLFGPLIEGLKRRLWL</sequence>
<accession>A0ACD0P8S2</accession>
<organism evidence="1 2">
    <name type="scientific">Violaceomyces palustris</name>
    <dbReference type="NCBI Taxonomy" id="1673888"/>
    <lineage>
        <taxon>Eukaryota</taxon>
        <taxon>Fungi</taxon>
        <taxon>Dikarya</taxon>
        <taxon>Basidiomycota</taxon>
        <taxon>Ustilaginomycotina</taxon>
        <taxon>Ustilaginomycetes</taxon>
        <taxon>Violaceomycetales</taxon>
        <taxon>Violaceomycetaceae</taxon>
        <taxon>Violaceomyces</taxon>
    </lineage>
</organism>
<protein>
    <submittedName>
        <fullName evidence="1">Uncharacterized protein</fullName>
    </submittedName>
</protein>
<evidence type="ECO:0000313" key="1">
    <source>
        <dbReference type="EMBL" id="PWN54446.1"/>
    </source>
</evidence>
<proteinExistence type="predicted"/>
<reference evidence="1 2" key="1">
    <citation type="journal article" date="2018" name="Mol. Biol. Evol.">
        <title>Broad Genomic Sampling Reveals a Smut Pathogenic Ancestry of the Fungal Clade Ustilaginomycotina.</title>
        <authorList>
            <person name="Kijpornyongpan T."/>
            <person name="Mondo S.J."/>
            <person name="Barry K."/>
            <person name="Sandor L."/>
            <person name="Lee J."/>
            <person name="Lipzen A."/>
            <person name="Pangilinan J."/>
            <person name="LaButti K."/>
            <person name="Hainaut M."/>
            <person name="Henrissat B."/>
            <person name="Grigoriev I.V."/>
            <person name="Spatafora J.W."/>
            <person name="Aime M.C."/>
        </authorList>
    </citation>
    <scope>NUCLEOTIDE SEQUENCE [LARGE SCALE GENOMIC DNA]</scope>
    <source>
        <strain evidence="1 2">SA 807</strain>
    </source>
</reference>
<dbReference type="Proteomes" id="UP000245626">
    <property type="component" value="Unassembled WGS sequence"/>
</dbReference>
<name>A0ACD0P8S2_9BASI</name>
<evidence type="ECO:0000313" key="2">
    <source>
        <dbReference type="Proteomes" id="UP000245626"/>
    </source>
</evidence>
<gene>
    <name evidence="1" type="ORF">IE53DRAFT_382936</name>
</gene>
<dbReference type="EMBL" id="KZ819684">
    <property type="protein sequence ID" value="PWN54446.1"/>
    <property type="molecule type" value="Genomic_DNA"/>
</dbReference>